<evidence type="ECO:0000313" key="5">
    <source>
        <dbReference type="Proteomes" id="UP001434737"/>
    </source>
</evidence>
<feature type="region of interest" description="Disordered" evidence="2">
    <location>
        <begin position="113"/>
        <end position="140"/>
    </location>
</feature>
<dbReference type="InterPro" id="IPR038310">
    <property type="entry name" value="DUF1104_sf"/>
</dbReference>
<dbReference type="Gene3D" id="1.20.120.1430">
    <property type="entry name" value="HP0721 helical bundle"/>
    <property type="match status" value="1"/>
</dbReference>
<dbReference type="RefSeq" id="WP_343353384.1">
    <property type="nucleotide sequence ID" value="NZ_CP145316.1"/>
</dbReference>
<sequence>MRCVKPIGALALSALLCGTLGAADFSKKSDAELINLSGIAKVEEFADYQIEIAKRLKKKSEKEAKAFKEKLKAQYEKATDNLTVKQLREYKQATHEAMKKRIESMSVKELQESGLDIHKHFKNPENKAKDKKDMPKDTKK</sequence>
<name>A0ABZ3F6I7_9HELI</name>
<evidence type="ECO:0000256" key="2">
    <source>
        <dbReference type="SAM" id="MobiDB-lite"/>
    </source>
</evidence>
<evidence type="ECO:0000313" key="4">
    <source>
        <dbReference type="EMBL" id="XAM17815.1"/>
    </source>
</evidence>
<feature type="coiled-coil region" evidence="1">
    <location>
        <begin position="50"/>
        <end position="88"/>
    </location>
</feature>
<dbReference type="InterPro" id="IPR009488">
    <property type="entry name" value="DUF1104"/>
</dbReference>
<feature type="signal peptide" evidence="3">
    <location>
        <begin position="1"/>
        <end position="22"/>
    </location>
</feature>
<evidence type="ECO:0000256" key="1">
    <source>
        <dbReference type="SAM" id="Coils"/>
    </source>
</evidence>
<proteinExistence type="predicted"/>
<dbReference type="Pfam" id="PF06518">
    <property type="entry name" value="DUF1104"/>
    <property type="match status" value="1"/>
</dbReference>
<protein>
    <submittedName>
        <fullName evidence="4">DUF1104 domain-containing protein</fullName>
    </submittedName>
</protein>
<reference evidence="4 5" key="1">
    <citation type="submission" date="2024-02" db="EMBL/GenBank/DDBJ databases">
        <title>Genome and pathogenicity analysis of Helicobacter mastomyrinus isolated from mice.</title>
        <authorList>
            <person name="Zhu L."/>
        </authorList>
    </citation>
    <scope>NUCLEOTIDE SEQUENCE [LARGE SCALE GENOMIC DNA]</scope>
    <source>
        <strain evidence="4 5">Hm-17</strain>
    </source>
</reference>
<keyword evidence="1" id="KW-0175">Coiled coil</keyword>
<dbReference type="Proteomes" id="UP001434737">
    <property type="component" value="Chromosome"/>
</dbReference>
<organism evidence="4 5">
    <name type="scientific">Helicobacter mastomyrinus</name>
    <dbReference type="NCBI Taxonomy" id="287948"/>
    <lineage>
        <taxon>Bacteria</taxon>
        <taxon>Pseudomonadati</taxon>
        <taxon>Campylobacterota</taxon>
        <taxon>Epsilonproteobacteria</taxon>
        <taxon>Campylobacterales</taxon>
        <taxon>Helicobacteraceae</taxon>
        <taxon>Helicobacter</taxon>
    </lineage>
</organism>
<feature type="chain" id="PRO_5045113485" evidence="3">
    <location>
        <begin position="23"/>
        <end position="140"/>
    </location>
</feature>
<accession>A0ABZ3F6I7</accession>
<keyword evidence="3" id="KW-0732">Signal</keyword>
<keyword evidence="5" id="KW-1185">Reference proteome</keyword>
<gene>
    <name evidence="4" type="ORF">V3I05_09005</name>
</gene>
<evidence type="ECO:0000256" key="3">
    <source>
        <dbReference type="SAM" id="SignalP"/>
    </source>
</evidence>
<dbReference type="EMBL" id="CP145316">
    <property type="protein sequence ID" value="XAM17815.1"/>
    <property type="molecule type" value="Genomic_DNA"/>
</dbReference>